<feature type="transmembrane region" description="Helical" evidence="2">
    <location>
        <begin position="40"/>
        <end position="63"/>
    </location>
</feature>
<dbReference type="Proteomes" id="UP000572680">
    <property type="component" value="Unassembled WGS sequence"/>
</dbReference>
<evidence type="ECO:0000313" key="4">
    <source>
        <dbReference type="Proteomes" id="UP000572680"/>
    </source>
</evidence>
<keyword evidence="2" id="KW-0812">Transmembrane</keyword>
<feature type="transmembrane region" description="Helical" evidence="2">
    <location>
        <begin position="225"/>
        <end position="243"/>
    </location>
</feature>
<keyword evidence="4" id="KW-1185">Reference proteome</keyword>
<feature type="transmembrane region" description="Helical" evidence="2">
    <location>
        <begin position="124"/>
        <end position="141"/>
    </location>
</feature>
<keyword evidence="2" id="KW-0472">Membrane</keyword>
<feature type="transmembrane region" description="Helical" evidence="2">
    <location>
        <begin position="153"/>
        <end position="171"/>
    </location>
</feature>
<feature type="transmembrane region" description="Helical" evidence="2">
    <location>
        <begin position="84"/>
        <end position="104"/>
    </location>
</feature>
<feature type="transmembrane region" description="Helical" evidence="2">
    <location>
        <begin position="272"/>
        <end position="289"/>
    </location>
</feature>
<evidence type="ECO:0000256" key="2">
    <source>
        <dbReference type="SAM" id="Phobius"/>
    </source>
</evidence>
<name>A0A7W3M0A6_ACTNM</name>
<feature type="region of interest" description="Disordered" evidence="1">
    <location>
        <begin position="1"/>
        <end position="21"/>
    </location>
</feature>
<feature type="transmembrane region" description="Helical" evidence="2">
    <location>
        <begin position="301"/>
        <end position="319"/>
    </location>
</feature>
<feature type="transmembrane region" description="Helical" evidence="2">
    <location>
        <begin position="250"/>
        <end position="266"/>
    </location>
</feature>
<protein>
    <submittedName>
        <fullName evidence="3">Uncharacterized protein</fullName>
    </submittedName>
</protein>
<sequence length="465" mass="50491">MNQTRAVPRPRPGAVPHFGRRGGPRGLAAWRERTGPGWPLVVILAGFPVWWVLGMGAFVFLLMAVPMARHLYRRRNEIIVPRGFGLWLLFLAWVLLGAGVLWANAPGAVEGGGPGRLLVFGWRVAWYLAATVVLLFVGNLSERELPSSRISRLLALMFVFTTVGGLLGSFLPNLELTSPVEMVLPAGLAKNGFMADWIHPKVASIETILGFEQARPQAPFAYANTWGSAYAFFLPFFVISWLLHGTRARRAAGAVILLASLWPVVYSLNRGLWLALALSGLFVIGKILAGGNLTAINRTVGALLAGSLLVLASPLPGMVQARLDNPHSNNRRELLADQTVRSAMTGSPLVGFGSTRDVQGNLTSVAGGDRPGCKACGAPPLGTQGHIWLLIFATGLVGTITFCGFFAVRFWRHWRSRTPYGIAGSVVLLSFGLFLMTYDLVEIPLFTVMIATALMWRETRTEAVR</sequence>
<evidence type="ECO:0000313" key="3">
    <source>
        <dbReference type="EMBL" id="MBA8957616.1"/>
    </source>
</evidence>
<dbReference type="RefSeq" id="WP_312898421.1">
    <property type="nucleotide sequence ID" value="NZ_BAAALP010000067.1"/>
</dbReference>
<accession>A0A7W3M0A6</accession>
<evidence type="ECO:0000256" key="1">
    <source>
        <dbReference type="SAM" id="MobiDB-lite"/>
    </source>
</evidence>
<gene>
    <name evidence="3" type="ORF">HNR61_009311</name>
</gene>
<feature type="transmembrane region" description="Helical" evidence="2">
    <location>
        <begin position="387"/>
        <end position="408"/>
    </location>
</feature>
<dbReference type="AlphaFoldDB" id="A0A7W3M0A6"/>
<proteinExistence type="predicted"/>
<comment type="caution">
    <text evidence="3">The sequence shown here is derived from an EMBL/GenBank/DDBJ whole genome shotgun (WGS) entry which is preliminary data.</text>
</comment>
<organism evidence="3 4">
    <name type="scientific">Actinomadura namibiensis</name>
    <dbReference type="NCBI Taxonomy" id="182080"/>
    <lineage>
        <taxon>Bacteria</taxon>
        <taxon>Bacillati</taxon>
        <taxon>Actinomycetota</taxon>
        <taxon>Actinomycetes</taxon>
        <taxon>Streptosporangiales</taxon>
        <taxon>Thermomonosporaceae</taxon>
        <taxon>Actinomadura</taxon>
    </lineage>
</organism>
<reference evidence="3 4" key="1">
    <citation type="submission" date="2020-08" db="EMBL/GenBank/DDBJ databases">
        <title>Genomic Encyclopedia of Type Strains, Phase IV (KMG-IV): sequencing the most valuable type-strain genomes for metagenomic binning, comparative biology and taxonomic classification.</title>
        <authorList>
            <person name="Goeker M."/>
        </authorList>
    </citation>
    <scope>NUCLEOTIDE SEQUENCE [LARGE SCALE GENOMIC DNA]</scope>
    <source>
        <strain evidence="3 4">DSM 44197</strain>
    </source>
</reference>
<keyword evidence="2" id="KW-1133">Transmembrane helix</keyword>
<dbReference type="EMBL" id="JACJIA010000026">
    <property type="protein sequence ID" value="MBA8957616.1"/>
    <property type="molecule type" value="Genomic_DNA"/>
</dbReference>
<feature type="transmembrane region" description="Helical" evidence="2">
    <location>
        <begin position="420"/>
        <end position="437"/>
    </location>
</feature>